<dbReference type="InterPro" id="IPR007319">
    <property type="entry name" value="WDR36/Utp21_C"/>
</dbReference>
<dbReference type="Pfam" id="PF25168">
    <property type="entry name" value="Beta-prop_WDR36-Utp21_2nd"/>
    <property type="match status" value="1"/>
</dbReference>
<evidence type="ECO:0000259" key="2">
    <source>
        <dbReference type="Pfam" id="PF04192"/>
    </source>
</evidence>
<dbReference type="EMBL" id="NCKV01005292">
    <property type="protein sequence ID" value="RWS24154.1"/>
    <property type="molecule type" value="Genomic_DNA"/>
</dbReference>
<dbReference type="InterPro" id="IPR001680">
    <property type="entry name" value="WD40_rpt"/>
</dbReference>
<feature type="domain" description="WDR36/Utp21 N-terminal" evidence="3">
    <location>
        <begin position="37"/>
        <end position="305"/>
    </location>
</feature>
<evidence type="ECO:0000313" key="4">
    <source>
        <dbReference type="EMBL" id="RWS24154.1"/>
    </source>
</evidence>
<evidence type="ECO:0000256" key="1">
    <source>
        <dbReference type="PROSITE-ProRule" id="PRU00221"/>
    </source>
</evidence>
<sequence length="904" mass="103111">MDRKASRIFEGYRALGLVTNHVPFVIRYISKLDDLRIVTCVGRYFYTFNSKLRLLETSHAHKGEITVLATNTTHIFSASQNEIYAWRHGHKNLVYTYNGHEHTVKLLLPFGQHLISVDDQSFLKIWEIRTQEIYLEIPFSNSSFEITVLFHPSTFVNKILLGSKQGSMQLWNIRTQKLVYTFKGWNSSILCIEQSPACNVVAIGLENGNIIIHDLKQDETVMNFKQEWGSVSSLSFRTDSPNDFPHMVSSSATGHIAVWNLEKRRLQSQMRNIHNGPIVKCSFLSREPLLITNSSDNALKVWCFDQPDDTGRILHLRDGHYAPPCKIRFHGSQGNWVLSAGLDSNFKCFSTWSERLNRSLGQASFNRKLSKKMGVKKEHLKMPPITEFAAELTREKEWDNIVACHRRLNVVTSWSFEKMKMGERKLIHDRFKQKSNVYALCVCLSACGNYVIVGYSTGHIDKFNVQSGIYRGSYGKDTAHDGAIQGVVSDSLNQLVVSGGVDGNIKFWRFKGEFLSSLNFDSSISQIIMHKESSLVAVSFDNYNVCIIDVEMKRVIREFGSHESRITDMTMSADVRWLIVASMDCSIRIWDLSFGKLVDHFLVCSPCVSLSMSPTGEFLATAHVQDLGVYLWANLSVYMPLNLRPLSEGHCPMLLDLPFVKADEKMIVDEEHDNEQTVNNVEVDEELINIEKECEAKTADLVTLSLIHSSRWKNLLSLDVIKKRNKPKEPVEKPKNAPFFIPVIPGLQPKLDTTQPFSSTDIKSQSLNFTPLSEFSKLLLTCDDRCNYFEVWETLKQLGPSAIDVEIRSLDTVIEGETSSDRHKLLRKFMSAVQQALKTRRDFEFVNACLALFLKIHSNTIIADEMLMEECKLLCGTLNNDWQRLRLLFSENMCIINYLKSVVL</sequence>
<organism evidence="4 5">
    <name type="scientific">Leptotrombidium deliense</name>
    <dbReference type="NCBI Taxonomy" id="299467"/>
    <lineage>
        <taxon>Eukaryota</taxon>
        <taxon>Metazoa</taxon>
        <taxon>Ecdysozoa</taxon>
        <taxon>Arthropoda</taxon>
        <taxon>Chelicerata</taxon>
        <taxon>Arachnida</taxon>
        <taxon>Acari</taxon>
        <taxon>Acariformes</taxon>
        <taxon>Trombidiformes</taxon>
        <taxon>Prostigmata</taxon>
        <taxon>Anystina</taxon>
        <taxon>Parasitengona</taxon>
        <taxon>Trombiculoidea</taxon>
        <taxon>Trombiculidae</taxon>
        <taxon>Leptotrombidium</taxon>
    </lineage>
</organism>
<name>A0A443S9K9_9ACAR</name>
<feature type="domain" description="WDR36/Utp21 C-terminal" evidence="2">
    <location>
        <begin position="699"/>
        <end position="900"/>
    </location>
</feature>
<dbReference type="InterPro" id="IPR059157">
    <property type="entry name" value="WDR36-Utp21_N"/>
</dbReference>
<proteinExistence type="predicted"/>
<keyword evidence="5" id="KW-1185">Reference proteome</keyword>
<dbReference type="InterPro" id="IPR015943">
    <property type="entry name" value="WD40/YVTN_repeat-like_dom_sf"/>
</dbReference>
<evidence type="ECO:0000313" key="5">
    <source>
        <dbReference type="Proteomes" id="UP000288716"/>
    </source>
</evidence>
<dbReference type="Pfam" id="PF04192">
    <property type="entry name" value="Utp21"/>
    <property type="match status" value="1"/>
</dbReference>
<feature type="repeat" description="WD" evidence="1">
    <location>
        <begin position="559"/>
        <end position="600"/>
    </location>
</feature>
<dbReference type="SMART" id="SM00320">
    <property type="entry name" value="WD40"/>
    <property type="match status" value="11"/>
</dbReference>
<dbReference type="STRING" id="299467.A0A443S9K9"/>
<dbReference type="SUPFAM" id="SSF50978">
    <property type="entry name" value="WD40 repeat-like"/>
    <property type="match status" value="2"/>
</dbReference>
<feature type="repeat" description="WD" evidence="1">
    <location>
        <begin position="477"/>
        <end position="508"/>
    </location>
</feature>
<dbReference type="PANTHER" id="PTHR22840:SF12">
    <property type="entry name" value="WD REPEAT-CONTAINING PROTEIN 36"/>
    <property type="match status" value="1"/>
</dbReference>
<reference evidence="4 5" key="1">
    <citation type="journal article" date="2018" name="Gigascience">
        <title>Genomes of trombidid mites reveal novel predicted allergens and laterally-transferred genes associated with secondary metabolism.</title>
        <authorList>
            <person name="Dong X."/>
            <person name="Chaisiri K."/>
            <person name="Xia D."/>
            <person name="Armstrong S.D."/>
            <person name="Fang Y."/>
            <person name="Donnelly M.J."/>
            <person name="Kadowaki T."/>
            <person name="McGarry J.W."/>
            <person name="Darby A.C."/>
            <person name="Makepeace B.L."/>
        </authorList>
    </citation>
    <scope>NUCLEOTIDE SEQUENCE [LARGE SCALE GENOMIC DNA]</scope>
    <source>
        <strain evidence="4">UoL-UT</strain>
    </source>
</reference>
<dbReference type="PANTHER" id="PTHR22840">
    <property type="entry name" value="WD REPEAT-CONTAINING PROTEIN 36"/>
    <property type="match status" value="1"/>
</dbReference>
<dbReference type="GO" id="GO:0032040">
    <property type="term" value="C:small-subunit processome"/>
    <property type="evidence" value="ECO:0007669"/>
    <property type="project" value="InterPro"/>
</dbReference>
<accession>A0A443S9K9</accession>
<evidence type="ECO:0000259" key="3">
    <source>
        <dbReference type="Pfam" id="PF25171"/>
    </source>
</evidence>
<dbReference type="InterPro" id="IPR036322">
    <property type="entry name" value="WD40_repeat_dom_sf"/>
</dbReference>
<protein>
    <submittedName>
        <fullName evidence="4">WD-repeat protein-like protein</fullName>
    </submittedName>
</protein>
<dbReference type="GO" id="GO:0006364">
    <property type="term" value="P:rRNA processing"/>
    <property type="evidence" value="ECO:0007669"/>
    <property type="project" value="InterPro"/>
</dbReference>
<dbReference type="GO" id="GO:0034388">
    <property type="term" value="C:Pwp2p-containing subcomplex of 90S preribosome"/>
    <property type="evidence" value="ECO:0007669"/>
    <property type="project" value="TreeGrafter"/>
</dbReference>
<dbReference type="FunFam" id="2.130.10.10:FF:000109">
    <property type="entry name" value="WD repeat domain 36"/>
    <property type="match status" value="1"/>
</dbReference>
<keyword evidence="1" id="KW-0853">WD repeat</keyword>
<gene>
    <name evidence="4" type="ORF">B4U80_01489</name>
</gene>
<dbReference type="OrthoDB" id="6497870at2759"/>
<dbReference type="VEuPathDB" id="VectorBase:LDEU007886"/>
<dbReference type="AlphaFoldDB" id="A0A443S9K9"/>
<dbReference type="PROSITE" id="PS50082">
    <property type="entry name" value="WD_REPEATS_2"/>
    <property type="match status" value="3"/>
</dbReference>
<dbReference type="Proteomes" id="UP000288716">
    <property type="component" value="Unassembled WGS sequence"/>
</dbReference>
<dbReference type="PROSITE" id="PS50294">
    <property type="entry name" value="WD_REPEATS_REGION"/>
    <property type="match status" value="1"/>
</dbReference>
<dbReference type="Pfam" id="PF25171">
    <property type="entry name" value="Beta-prop_WDR36-Utp21_1st"/>
    <property type="match status" value="1"/>
</dbReference>
<dbReference type="Gene3D" id="2.130.10.10">
    <property type="entry name" value="YVTN repeat-like/Quinoprotein amine dehydrogenase"/>
    <property type="match status" value="2"/>
</dbReference>
<comment type="caution">
    <text evidence="4">The sequence shown here is derived from an EMBL/GenBank/DDBJ whole genome shotgun (WGS) entry which is preliminary data.</text>
</comment>
<feature type="repeat" description="WD" evidence="1">
    <location>
        <begin position="271"/>
        <end position="302"/>
    </location>
</feature>